<evidence type="ECO:0008006" key="4">
    <source>
        <dbReference type="Google" id="ProtNLM"/>
    </source>
</evidence>
<reference evidence="2 3" key="1">
    <citation type="journal article" date="2023" name="Proc. Natl. Acad. Sci. U.S.A.">
        <title>A global phylogenomic analysis of the shiitake genus Lentinula.</title>
        <authorList>
            <person name="Sierra-Patev S."/>
            <person name="Min B."/>
            <person name="Naranjo-Ortiz M."/>
            <person name="Looney B."/>
            <person name="Konkel Z."/>
            <person name="Slot J.C."/>
            <person name="Sakamoto Y."/>
            <person name="Steenwyk J.L."/>
            <person name="Rokas A."/>
            <person name="Carro J."/>
            <person name="Camarero S."/>
            <person name="Ferreira P."/>
            <person name="Molpeceres G."/>
            <person name="Ruiz-Duenas F.J."/>
            <person name="Serrano A."/>
            <person name="Henrissat B."/>
            <person name="Drula E."/>
            <person name="Hughes K.W."/>
            <person name="Mata J.L."/>
            <person name="Ishikawa N.K."/>
            <person name="Vargas-Isla R."/>
            <person name="Ushijima S."/>
            <person name="Smith C.A."/>
            <person name="Donoghue J."/>
            <person name="Ahrendt S."/>
            <person name="Andreopoulos W."/>
            <person name="He G."/>
            <person name="LaButti K."/>
            <person name="Lipzen A."/>
            <person name="Ng V."/>
            <person name="Riley R."/>
            <person name="Sandor L."/>
            <person name="Barry K."/>
            <person name="Martinez A.T."/>
            <person name="Xiao Y."/>
            <person name="Gibbons J.G."/>
            <person name="Terashima K."/>
            <person name="Grigoriev I.V."/>
            <person name="Hibbett D."/>
        </authorList>
    </citation>
    <scope>NUCLEOTIDE SEQUENCE [LARGE SCALE GENOMIC DNA]</scope>
    <source>
        <strain evidence="2 3">TFB7810</strain>
    </source>
</reference>
<protein>
    <recommendedName>
        <fullName evidence="4">Secreted protein</fullName>
    </recommendedName>
</protein>
<sequence length="95" mass="10953">MRCTSTQRRLLCLLWVCFRSIIPAGALQYEYINASLRQILFWQRRAFSCSSDYMTSRLVTPGIYNMRWICSTSDILSNPFYTVAITGKIRLGLSG</sequence>
<keyword evidence="3" id="KW-1185">Reference proteome</keyword>
<name>A0A9W8NUE1_9AGAR</name>
<organism evidence="2 3">
    <name type="scientific">Lentinula detonsa</name>
    <dbReference type="NCBI Taxonomy" id="2804962"/>
    <lineage>
        <taxon>Eukaryota</taxon>
        <taxon>Fungi</taxon>
        <taxon>Dikarya</taxon>
        <taxon>Basidiomycota</taxon>
        <taxon>Agaricomycotina</taxon>
        <taxon>Agaricomycetes</taxon>
        <taxon>Agaricomycetidae</taxon>
        <taxon>Agaricales</taxon>
        <taxon>Marasmiineae</taxon>
        <taxon>Omphalotaceae</taxon>
        <taxon>Lentinula</taxon>
    </lineage>
</organism>
<proteinExistence type="predicted"/>
<feature type="chain" id="PRO_5040768312" description="Secreted protein" evidence="1">
    <location>
        <begin position="27"/>
        <end position="95"/>
    </location>
</feature>
<dbReference type="EMBL" id="JANVFU010000012">
    <property type="protein sequence ID" value="KAJ3741108.1"/>
    <property type="molecule type" value="Genomic_DNA"/>
</dbReference>
<gene>
    <name evidence="2" type="ORF">DFH05DRAFT_1504582</name>
</gene>
<evidence type="ECO:0000256" key="1">
    <source>
        <dbReference type="SAM" id="SignalP"/>
    </source>
</evidence>
<dbReference type="AlphaFoldDB" id="A0A9W8NUE1"/>
<comment type="caution">
    <text evidence="2">The sequence shown here is derived from an EMBL/GenBank/DDBJ whole genome shotgun (WGS) entry which is preliminary data.</text>
</comment>
<evidence type="ECO:0000313" key="2">
    <source>
        <dbReference type="EMBL" id="KAJ3741108.1"/>
    </source>
</evidence>
<feature type="signal peptide" evidence="1">
    <location>
        <begin position="1"/>
        <end position="26"/>
    </location>
</feature>
<keyword evidence="1" id="KW-0732">Signal</keyword>
<accession>A0A9W8NUE1</accession>
<evidence type="ECO:0000313" key="3">
    <source>
        <dbReference type="Proteomes" id="UP001142393"/>
    </source>
</evidence>
<dbReference type="Proteomes" id="UP001142393">
    <property type="component" value="Unassembled WGS sequence"/>
</dbReference>